<dbReference type="EMBL" id="VITY01000039">
    <property type="protein sequence ID" value="TWB85308.1"/>
    <property type="molecule type" value="Genomic_DNA"/>
</dbReference>
<dbReference type="PROSITE" id="PS50405">
    <property type="entry name" value="GST_CTER"/>
    <property type="match status" value="1"/>
</dbReference>
<protein>
    <submittedName>
        <fullName evidence="3">Glutathione S-transferase</fullName>
    </submittedName>
</protein>
<dbReference type="SFLD" id="SFLDS00019">
    <property type="entry name" value="Glutathione_Transferase_(cytos"/>
    <property type="match status" value="1"/>
</dbReference>
<dbReference type="PANTHER" id="PTHR44051">
    <property type="entry name" value="GLUTATHIONE S-TRANSFERASE-RELATED"/>
    <property type="match status" value="1"/>
</dbReference>
<feature type="domain" description="GST C-terminal" evidence="2">
    <location>
        <begin position="84"/>
        <end position="220"/>
    </location>
</feature>
<proteinExistence type="predicted"/>
<gene>
    <name evidence="3" type="ORF">FBZ93_1392</name>
</gene>
<name>A0A560KPV1_9BRAD</name>
<dbReference type="PANTHER" id="PTHR44051:SF8">
    <property type="entry name" value="GLUTATHIONE S-TRANSFERASE GSTA"/>
    <property type="match status" value="1"/>
</dbReference>
<evidence type="ECO:0000259" key="2">
    <source>
        <dbReference type="PROSITE" id="PS50405"/>
    </source>
</evidence>
<dbReference type="InterPro" id="IPR040079">
    <property type="entry name" value="Glutathione_S-Trfase"/>
</dbReference>
<dbReference type="RefSeq" id="WP_146993222.1">
    <property type="nucleotide sequence ID" value="NZ_VITY01000039.1"/>
</dbReference>
<feature type="domain" description="GST N-terminal" evidence="1">
    <location>
        <begin position="1"/>
        <end position="79"/>
    </location>
</feature>
<dbReference type="Gene3D" id="3.40.30.10">
    <property type="entry name" value="Glutaredoxin"/>
    <property type="match status" value="1"/>
</dbReference>
<dbReference type="SUPFAM" id="SSF47616">
    <property type="entry name" value="GST C-terminal domain-like"/>
    <property type="match status" value="1"/>
</dbReference>
<accession>A0A560KPV1</accession>
<evidence type="ECO:0000313" key="4">
    <source>
        <dbReference type="Proteomes" id="UP000321304"/>
    </source>
</evidence>
<keyword evidence="4" id="KW-1185">Reference proteome</keyword>
<evidence type="ECO:0000313" key="3">
    <source>
        <dbReference type="EMBL" id="TWB85308.1"/>
    </source>
</evidence>
<dbReference type="Pfam" id="PF02798">
    <property type="entry name" value="GST_N"/>
    <property type="match status" value="1"/>
</dbReference>
<dbReference type="InterPro" id="IPR004045">
    <property type="entry name" value="Glutathione_S-Trfase_N"/>
</dbReference>
<dbReference type="Gene3D" id="1.20.1050.10">
    <property type="match status" value="1"/>
</dbReference>
<dbReference type="PROSITE" id="PS50404">
    <property type="entry name" value="GST_NTER"/>
    <property type="match status" value="1"/>
</dbReference>
<comment type="caution">
    <text evidence="3">The sequence shown here is derived from an EMBL/GenBank/DDBJ whole genome shotgun (WGS) entry which is preliminary data.</text>
</comment>
<keyword evidence="3" id="KW-0808">Transferase</keyword>
<dbReference type="GO" id="GO:0016740">
    <property type="term" value="F:transferase activity"/>
    <property type="evidence" value="ECO:0007669"/>
    <property type="project" value="UniProtKB-KW"/>
</dbReference>
<dbReference type="Proteomes" id="UP000321304">
    <property type="component" value="Unassembled WGS sequence"/>
</dbReference>
<dbReference type="InterPro" id="IPR036249">
    <property type="entry name" value="Thioredoxin-like_sf"/>
</dbReference>
<dbReference type="AlphaFoldDB" id="A0A560KPV1"/>
<organism evidence="3 4">
    <name type="scientific">Bradyrhizobium macuxiense</name>
    <dbReference type="NCBI Taxonomy" id="1755647"/>
    <lineage>
        <taxon>Bacteria</taxon>
        <taxon>Pseudomonadati</taxon>
        <taxon>Pseudomonadota</taxon>
        <taxon>Alphaproteobacteria</taxon>
        <taxon>Hyphomicrobiales</taxon>
        <taxon>Nitrobacteraceae</taxon>
        <taxon>Bradyrhizobium</taxon>
    </lineage>
</organism>
<dbReference type="InterPro" id="IPR036282">
    <property type="entry name" value="Glutathione-S-Trfase_C_sf"/>
</dbReference>
<evidence type="ECO:0000259" key="1">
    <source>
        <dbReference type="PROSITE" id="PS50404"/>
    </source>
</evidence>
<dbReference type="SFLD" id="SFLDG00358">
    <property type="entry name" value="Main_(cytGST)"/>
    <property type="match status" value="1"/>
</dbReference>
<dbReference type="OrthoDB" id="9810080at2"/>
<dbReference type="SUPFAM" id="SSF52833">
    <property type="entry name" value="Thioredoxin-like"/>
    <property type="match status" value="1"/>
</dbReference>
<reference evidence="3 4" key="1">
    <citation type="submission" date="2019-06" db="EMBL/GenBank/DDBJ databases">
        <title>Genomic Encyclopedia of Type Strains, Phase IV (KMG-V): Genome sequencing to study the core and pangenomes of soil and plant-associated prokaryotes.</title>
        <authorList>
            <person name="Whitman W."/>
        </authorList>
    </citation>
    <scope>NUCLEOTIDE SEQUENCE [LARGE SCALE GENOMIC DNA]</scope>
    <source>
        <strain evidence="3 4">BR 10355</strain>
    </source>
</reference>
<sequence length="220" mass="25067">MRLYWIRAQAPRRVLALAKHLGMAMEYVEMDLMAGELARPEYALLNPNKKVPTLVDGDRVLWESSAIMAYLCAKRGADMWPMTSVVEQIEVLRWLSWNDCHWAPAVSPFYFEYIVKSTFGMGPPDREPLRAKEANLMRFAAVLDQHLEGRDYVACDRLTIGDFQLASMATDWRSAEMPLESFPNVVRWIEGLGRIPAWADPWPSNGDDGARRAASHRAPQ</sequence>
<dbReference type="InterPro" id="IPR010987">
    <property type="entry name" value="Glutathione-S-Trfase_C-like"/>
</dbReference>
<dbReference type="Pfam" id="PF13410">
    <property type="entry name" value="GST_C_2"/>
    <property type="match status" value="1"/>
</dbReference>